<evidence type="ECO:0000313" key="3">
    <source>
        <dbReference type="EMBL" id="QBI20533.1"/>
    </source>
</evidence>
<dbReference type="KEGG" id="erz:ER308_13810"/>
<gene>
    <name evidence="3" type="ORF">ER308_13810</name>
</gene>
<protein>
    <recommendedName>
        <fullName evidence="2">HTH-like domain-containing protein</fullName>
    </recommendedName>
</protein>
<dbReference type="AlphaFoldDB" id="A0A411YH22"/>
<dbReference type="Pfam" id="PF13276">
    <property type="entry name" value="HTH_21"/>
    <property type="match status" value="1"/>
</dbReference>
<keyword evidence="4" id="KW-1185">Reference proteome</keyword>
<dbReference type="EMBL" id="CP036402">
    <property type="protein sequence ID" value="QBI20533.1"/>
    <property type="molecule type" value="Genomic_DNA"/>
</dbReference>
<evidence type="ECO:0000313" key="4">
    <source>
        <dbReference type="Proteomes" id="UP000291469"/>
    </source>
</evidence>
<accession>A0A411YH22</accession>
<reference evidence="3 4" key="1">
    <citation type="submission" date="2019-01" db="EMBL/GenBank/DDBJ databases">
        <title>Egibacter rhizosphaerae EGI 80759T.</title>
        <authorList>
            <person name="Chen D.-D."/>
            <person name="Tian Y."/>
            <person name="Jiao J.-Y."/>
            <person name="Zhang X.-T."/>
            <person name="Zhang Y.-G."/>
            <person name="Zhang Y."/>
            <person name="Xiao M."/>
            <person name="Shu W.-S."/>
            <person name="Li W.-J."/>
        </authorList>
    </citation>
    <scope>NUCLEOTIDE SEQUENCE [LARGE SCALE GENOMIC DNA]</scope>
    <source>
        <strain evidence="3 4">EGI 80759</strain>
    </source>
</reference>
<proteinExistence type="predicted"/>
<dbReference type="OrthoDB" id="3254719at2"/>
<feature type="compositionally biased region" description="Basic and acidic residues" evidence="1">
    <location>
        <begin position="100"/>
        <end position="115"/>
    </location>
</feature>
<name>A0A411YH22_9ACTN</name>
<dbReference type="Proteomes" id="UP000291469">
    <property type="component" value="Chromosome"/>
</dbReference>
<dbReference type="InterPro" id="IPR025948">
    <property type="entry name" value="HTH-like_dom"/>
</dbReference>
<sequence length="115" mass="13047">MVAFIDDHKVELGVEPICAQLPIAPSTYYAYKRRPPSDRALRDEYLREQIQRVYDANFQVYGARKVWIELGREGIAVARCTARAAHARHGPARSASRQHGAHDHQPRPCRRADAA</sequence>
<feature type="domain" description="HTH-like" evidence="2">
    <location>
        <begin position="42"/>
        <end position="81"/>
    </location>
</feature>
<evidence type="ECO:0000259" key="2">
    <source>
        <dbReference type="Pfam" id="PF13276"/>
    </source>
</evidence>
<evidence type="ECO:0000256" key="1">
    <source>
        <dbReference type="SAM" id="MobiDB-lite"/>
    </source>
</evidence>
<organism evidence="3 4">
    <name type="scientific">Egibacter rhizosphaerae</name>
    <dbReference type="NCBI Taxonomy" id="1670831"/>
    <lineage>
        <taxon>Bacteria</taxon>
        <taxon>Bacillati</taxon>
        <taxon>Actinomycetota</taxon>
        <taxon>Nitriliruptoria</taxon>
        <taxon>Egibacterales</taxon>
        <taxon>Egibacteraceae</taxon>
        <taxon>Egibacter</taxon>
    </lineage>
</organism>
<feature type="region of interest" description="Disordered" evidence="1">
    <location>
        <begin position="86"/>
        <end position="115"/>
    </location>
</feature>